<dbReference type="Pfam" id="PF03966">
    <property type="entry name" value="Trm112p"/>
    <property type="match status" value="1"/>
</dbReference>
<dbReference type="InterPro" id="IPR005651">
    <property type="entry name" value="Trm112-like"/>
</dbReference>
<dbReference type="PANTHER" id="PTHR12773:SF0">
    <property type="entry name" value="MULTIFUNCTIONAL METHYLTRANSFERASE SUBUNIT TRM112-LIKE PROTEIN"/>
    <property type="match status" value="1"/>
</dbReference>
<evidence type="ECO:0000313" key="4">
    <source>
        <dbReference type="EMBL" id="CAD7655397.1"/>
    </source>
</evidence>
<dbReference type="SUPFAM" id="SSF158997">
    <property type="entry name" value="Trm112p-like"/>
    <property type="match status" value="1"/>
</dbReference>
<evidence type="ECO:0000256" key="3">
    <source>
        <dbReference type="ARBA" id="ARBA00030516"/>
    </source>
</evidence>
<dbReference type="EMBL" id="CAJPVJ010009415">
    <property type="protein sequence ID" value="CAG2172584.1"/>
    <property type="molecule type" value="Genomic_DNA"/>
</dbReference>
<dbReference type="InterPro" id="IPR039127">
    <property type="entry name" value="Trm112"/>
</dbReference>
<name>A0A7R9MAL8_9ACAR</name>
<dbReference type="OrthoDB" id="2187549at2759"/>
<protein>
    <recommendedName>
        <fullName evidence="2">Multifunctional methyltransferase subunit TRM112-like protein</fullName>
    </recommendedName>
    <alternativeName>
        <fullName evidence="3">tRNA methyltransferase 112 homolog</fullName>
    </alternativeName>
</protein>
<proteinExistence type="inferred from homology"/>
<evidence type="ECO:0000256" key="2">
    <source>
        <dbReference type="ARBA" id="ARBA00019989"/>
    </source>
</evidence>
<dbReference type="AlphaFoldDB" id="A0A7R9MAL8"/>
<dbReference type="EMBL" id="OC924240">
    <property type="protein sequence ID" value="CAD7655397.1"/>
    <property type="molecule type" value="Genomic_DNA"/>
</dbReference>
<evidence type="ECO:0000256" key="1">
    <source>
        <dbReference type="ARBA" id="ARBA00007980"/>
    </source>
</evidence>
<dbReference type="Proteomes" id="UP000728032">
    <property type="component" value="Unassembled WGS sequence"/>
</dbReference>
<dbReference type="CDD" id="cd21089">
    <property type="entry name" value="Trm112-like"/>
    <property type="match status" value="1"/>
</dbReference>
<reference evidence="4" key="1">
    <citation type="submission" date="2020-11" db="EMBL/GenBank/DDBJ databases">
        <authorList>
            <person name="Tran Van P."/>
        </authorList>
    </citation>
    <scope>NUCLEOTIDE SEQUENCE</scope>
</reference>
<organism evidence="4">
    <name type="scientific">Oppiella nova</name>
    <dbReference type="NCBI Taxonomy" id="334625"/>
    <lineage>
        <taxon>Eukaryota</taxon>
        <taxon>Metazoa</taxon>
        <taxon>Ecdysozoa</taxon>
        <taxon>Arthropoda</taxon>
        <taxon>Chelicerata</taxon>
        <taxon>Arachnida</taxon>
        <taxon>Acari</taxon>
        <taxon>Acariformes</taxon>
        <taxon>Sarcoptiformes</taxon>
        <taxon>Oribatida</taxon>
        <taxon>Brachypylina</taxon>
        <taxon>Oppioidea</taxon>
        <taxon>Oppiidae</taxon>
        <taxon>Oppiella</taxon>
    </lineage>
</organism>
<dbReference type="GO" id="GO:0046982">
    <property type="term" value="F:protein heterodimerization activity"/>
    <property type="evidence" value="ECO:0007669"/>
    <property type="project" value="InterPro"/>
</dbReference>
<dbReference type="Gene3D" id="2.20.25.10">
    <property type="match status" value="1"/>
</dbReference>
<dbReference type="PANTHER" id="PTHR12773">
    <property type="entry name" value="UPF0315 PROTEIN-RELATED"/>
    <property type="match status" value="1"/>
</dbReference>
<evidence type="ECO:0000313" key="5">
    <source>
        <dbReference type="Proteomes" id="UP000728032"/>
    </source>
</evidence>
<dbReference type="GO" id="GO:0070476">
    <property type="term" value="P:rRNA (guanine-N7)-methylation"/>
    <property type="evidence" value="ECO:0007669"/>
    <property type="project" value="TreeGrafter"/>
</dbReference>
<comment type="similarity">
    <text evidence="1">Belongs to the TRM112 family.</text>
</comment>
<sequence>MKLLMHNMLSSMGLQNVTVGFPLKIVANEVKDISVEFDKKFMKRIISKVDWNALRDTAAQFGVKLPTELPNGNISDELLKQIHGALMEIEIIEGKLVCPETGHEFPINNGIPNMLI</sequence>
<dbReference type="GO" id="GO:0030488">
    <property type="term" value="P:tRNA methylation"/>
    <property type="evidence" value="ECO:0007669"/>
    <property type="project" value="TreeGrafter"/>
</dbReference>
<accession>A0A7R9MAL8</accession>
<gene>
    <name evidence="4" type="ORF">ONB1V03_LOCUS12040</name>
</gene>
<keyword evidence="5" id="KW-1185">Reference proteome</keyword>